<proteinExistence type="predicted"/>
<reference evidence="1" key="1">
    <citation type="submission" date="2021-09" db="EMBL/GenBank/DDBJ databases">
        <authorList>
            <consortium name="AG Swart"/>
            <person name="Singh M."/>
            <person name="Singh A."/>
            <person name="Seah K."/>
            <person name="Emmerich C."/>
        </authorList>
    </citation>
    <scope>NUCLEOTIDE SEQUENCE</scope>
    <source>
        <strain evidence="1">ATCC30299</strain>
    </source>
</reference>
<name>A0AAU9IHZ0_9CILI</name>
<dbReference type="EMBL" id="CAJZBQ010000010">
    <property type="protein sequence ID" value="CAG9313461.1"/>
    <property type="molecule type" value="Genomic_DNA"/>
</dbReference>
<comment type="caution">
    <text evidence="1">The sequence shown here is derived from an EMBL/GenBank/DDBJ whole genome shotgun (WGS) entry which is preliminary data.</text>
</comment>
<dbReference type="Proteomes" id="UP001162131">
    <property type="component" value="Unassembled WGS sequence"/>
</dbReference>
<evidence type="ECO:0000313" key="1">
    <source>
        <dbReference type="EMBL" id="CAG9313461.1"/>
    </source>
</evidence>
<organism evidence="1 2">
    <name type="scientific">Blepharisma stoltei</name>
    <dbReference type="NCBI Taxonomy" id="1481888"/>
    <lineage>
        <taxon>Eukaryota</taxon>
        <taxon>Sar</taxon>
        <taxon>Alveolata</taxon>
        <taxon>Ciliophora</taxon>
        <taxon>Postciliodesmatophora</taxon>
        <taxon>Heterotrichea</taxon>
        <taxon>Heterotrichida</taxon>
        <taxon>Blepharismidae</taxon>
        <taxon>Blepharisma</taxon>
    </lineage>
</organism>
<accession>A0AAU9IHZ0</accession>
<gene>
    <name evidence="1" type="ORF">BSTOLATCC_MIC8726</name>
</gene>
<sequence>MKTGFLKLKEPIINQPWARNNAYLLLLHAGYLTPYEYKHKIDVLVVPNKEVGRYFYHKMLNAWLNITGENQINSYDWLEKFVENLEDKDEVSRAIQEEILDKITMEHIKVKSFSKLS</sequence>
<dbReference type="AlphaFoldDB" id="A0AAU9IHZ0"/>
<protein>
    <submittedName>
        <fullName evidence="1">Uncharacterized protein</fullName>
    </submittedName>
</protein>
<keyword evidence="2" id="KW-1185">Reference proteome</keyword>
<evidence type="ECO:0000313" key="2">
    <source>
        <dbReference type="Proteomes" id="UP001162131"/>
    </source>
</evidence>